<evidence type="ECO:0000256" key="7">
    <source>
        <dbReference type="SAM" id="Phobius"/>
    </source>
</evidence>
<comment type="subcellular location">
    <subcellularLocation>
        <location evidence="1">Cell membrane</location>
        <topology evidence="1">Multi-pass membrane protein</topology>
    </subcellularLocation>
</comment>
<dbReference type="PANTHER" id="PTHR43141:SF4">
    <property type="entry name" value="CYTOCHROME BD2 SUBUNIT II"/>
    <property type="match status" value="1"/>
</dbReference>
<keyword evidence="6 7" id="KW-0472">Membrane</keyword>
<feature type="transmembrane region" description="Helical" evidence="7">
    <location>
        <begin position="90"/>
        <end position="109"/>
    </location>
</feature>
<dbReference type="Proteomes" id="UP000626220">
    <property type="component" value="Unassembled WGS sequence"/>
</dbReference>
<proteinExistence type="inferred from homology"/>
<accession>A0A8J3M744</accession>
<feature type="transmembrane region" description="Helical" evidence="7">
    <location>
        <begin position="232"/>
        <end position="253"/>
    </location>
</feature>
<name>A0A8J3M744_9RHOB</name>
<keyword evidence="9" id="KW-1185">Reference proteome</keyword>
<organism evidence="8 9">
    <name type="scientific">Seohaeicola zhoushanensis</name>
    <dbReference type="NCBI Taxonomy" id="1569283"/>
    <lineage>
        <taxon>Bacteria</taxon>
        <taxon>Pseudomonadati</taxon>
        <taxon>Pseudomonadota</taxon>
        <taxon>Alphaproteobacteria</taxon>
        <taxon>Rhodobacterales</taxon>
        <taxon>Roseobacteraceae</taxon>
        <taxon>Seohaeicola</taxon>
    </lineage>
</organism>
<dbReference type="InterPro" id="IPR003317">
    <property type="entry name" value="Cyt-d_oxidase_su2"/>
</dbReference>
<comment type="similarity">
    <text evidence="2">Belongs to the cytochrome ubiquinol oxidase subunit 2 family.</text>
</comment>
<sequence>MMENLAVSFDLTVVWALILALAIFIYVVLDGFDLGIGILYPLFRSKPERDLMMNSVAPVWDGNETWLVMGGGGLMAAFPMAYAILLPALYPPIIAMLLALIFRGVAFEFRWRSGTRGEQIFWDGAFIGGSVVAALAQGIILGAILQGVKVDGRAYGGGWWDWLTPFTLLTGAAVVAGYAFLGACWLNLKLEGEIQARVKHFARILGLVTVGFIVLISLATPFLVGIYWQRWFAWPAILFTAPVPLAVAALALALARSLLREGRDWLPFVLALALFGLCFLGLGISMWPYVIPPSVTLWEAAAPEKSQVFMLVGAVVLIPLILAYTGFAYWVFRGKLDPDQGYH</sequence>
<keyword evidence="4 7" id="KW-0812">Transmembrane</keyword>
<dbReference type="PANTHER" id="PTHR43141">
    <property type="entry name" value="CYTOCHROME BD2 SUBUNIT II"/>
    <property type="match status" value="1"/>
</dbReference>
<evidence type="ECO:0000313" key="9">
    <source>
        <dbReference type="Proteomes" id="UP000626220"/>
    </source>
</evidence>
<protein>
    <submittedName>
        <fullName evidence="8">Ubiquinol oxidase subunit II, cyanide insensitive</fullName>
    </submittedName>
</protein>
<evidence type="ECO:0000256" key="5">
    <source>
        <dbReference type="ARBA" id="ARBA00022989"/>
    </source>
</evidence>
<dbReference type="GO" id="GO:0016682">
    <property type="term" value="F:oxidoreductase activity, acting on diphenols and related substances as donors, oxygen as acceptor"/>
    <property type="evidence" value="ECO:0007669"/>
    <property type="project" value="TreeGrafter"/>
</dbReference>
<dbReference type="GO" id="GO:0009055">
    <property type="term" value="F:electron transfer activity"/>
    <property type="evidence" value="ECO:0007669"/>
    <property type="project" value="TreeGrafter"/>
</dbReference>
<feature type="transmembrane region" description="Helical" evidence="7">
    <location>
        <begin position="12"/>
        <end position="43"/>
    </location>
</feature>
<feature type="transmembrane region" description="Helical" evidence="7">
    <location>
        <begin position="265"/>
        <end position="288"/>
    </location>
</feature>
<dbReference type="Pfam" id="PF02322">
    <property type="entry name" value="Cyt_bd_oxida_II"/>
    <property type="match status" value="1"/>
</dbReference>
<feature type="transmembrane region" description="Helical" evidence="7">
    <location>
        <begin position="165"/>
        <end position="188"/>
    </location>
</feature>
<dbReference type="NCBIfam" id="TIGR00203">
    <property type="entry name" value="cydB"/>
    <property type="match status" value="1"/>
</dbReference>
<comment type="caution">
    <text evidence="8">The sequence shown here is derived from an EMBL/GenBank/DDBJ whole genome shotgun (WGS) entry which is preliminary data.</text>
</comment>
<dbReference type="EMBL" id="BNCJ01000002">
    <property type="protein sequence ID" value="GHF44127.1"/>
    <property type="molecule type" value="Genomic_DNA"/>
</dbReference>
<dbReference type="GO" id="GO:0070069">
    <property type="term" value="C:cytochrome complex"/>
    <property type="evidence" value="ECO:0007669"/>
    <property type="project" value="TreeGrafter"/>
</dbReference>
<keyword evidence="3" id="KW-1003">Cell membrane</keyword>
<feature type="transmembrane region" description="Helical" evidence="7">
    <location>
        <begin position="200"/>
        <end position="226"/>
    </location>
</feature>
<dbReference type="GO" id="GO:0005886">
    <property type="term" value="C:plasma membrane"/>
    <property type="evidence" value="ECO:0007669"/>
    <property type="project" value="UniProtKB-SubCell"/>
</dbReference>
<dbReference type="PIRSF" id="PIRSF000267">
    <property type="entry name" value="Cyt_oxidse_sub2"/>
    <property type="match status" value="1"/>
</dbReference>
<evidence type="ECO:0000256" key="1">
    <source>
        <dbReference type="ARBA" id="ARBA00004651"/>
    </source>
</evidence>
<evidence type="ECO:0000256" key="2">
    <source>
        <dbReference type="ARBA" id="ARBA00007543"/>
    </source>
</evidence>
<reference evidence="8" key="2">
    <citation type="submission" date="2020-09" db="EMBL/GenBank/DDBJ databases">
        <authorList>
            <person name="Sun Q."/>
            <person name="Kim S."/>
        </authorList>
    </citation>
    <scope>NUCLEOTIDE SEQUENCE</scope>
    <source>
        <strain evidence="8">KCTC 42650</strain>
    </source>
</reference>
<feature type="transmembrane region" description="Helical" evidence="7">
    <location>
        <begin position="308"/>
        <end position="332"/>
    </location>
</feature>
<evidence type="ECO:0000256" key="3">
    <source>
        <dbReference type="ARBA" id="ARBA00022475"/>
    </source>
</evidence>
<evidence type="ECO:0000256" key="4">
    <source>
        <dbReference type="ARBA" id="ARBA00022692"/>
    </source>
</evidence>
<evidence type="ECO:0000313" key="8">
    <source>
        <dbReference type="EMBL" id="GHF44127.1"/>
    </source>
</evidence>
<keyword evidence="5 7" id="KW-1133">Transmembrane helix</keyword>
<gene>
    <name evidence="8" type="ORF">GCM10017056_15080</name>
</gene>
<dbReference type="AlphaFoldDB" id="A0A8J3M744"/>
<evidence type="ECO:0000256" key="6">
    <source>
        <dbReference type="ARBA" id="ARBA00023136"/>
    </source>
</evidence>
<reference evidence="8" key="1">
    <citation type="journal article" date="2014" name="Int. J. Syst. Evol. Microbiol.">
        <title>Complete genome sequence of Corynebacterium casei LMG S-19264T (=DSM 44701T), isolated from a smear-ripened cheese.</title>
        <authorList>
            <consortium name="US DOE Joint Genome Institute (JGI-PGF)"/>
            <person name="Walter F."/>
            <person name="Albersmeier A."/>
            <person name="Kalinowski J."/>
            <person name="Ruckert C."/>
        </authorList>
    </citation>
    <scope>NUCLEOTIDE SEQUENCE</scope>
    <source>
        <strain evidence="8">KCTC 42650</strain>
    </source>
</reference>
<dbReference type="GO" id="GO:0019646">
    <property type="term" value="P:aerobic electron transport chain"/>
    <property type="evidence" value="ECO:0007669"/>
    <property type="project" value="TreeGrafter"/>
</dbReference>
<feature type="transmembrane region" description="Helical" evidence="7">
    <location>
        <begin position="121"/>
        <end position="145"/>
    </location>
</feature>